<evidence type="ECO:0000256" key="3">
    <source>
        <dbReference type="ARBA" id="ARBA00023125"/>
    </source>
</evidence>
<keyword evidence="3" id="KW-0238">DNA-binding</keyword>
<name>A0ABR0UER6_REHGL</name>
<gene>
    <name evidence="8" type="ORF">DH2020_045825</name>
</gene>
<dbReference type="PANTHER" id="PTHR32096:SF146">
    <property type="entry name" value="WRKY TRANSCRIPTION FACTOR 19-RELATED"/>
    <property type="match status" value="1"/>
</dbReference>
<comment type="caution">
    <text evidence="8">The sequence shown here is derived from an EMBL/GenBank/DDBJ whole genome shotgun (WGS) entry which is preliminary data.</text>
</comment>
<keyword evidence="4" id="KW-0804">Transcription</keyword>
<dbReference type="Gene3D" id="2.20.25.80">
    <property type="entry name" value="WRKY domain"/>
    <property type="match status" value="1"/>
</dbReference>
<evidence type="ECO:0000256" key="4">
    <source>
        <dbReference type="ARBA" id="ARBA00023163"/>
    </source>
</evidence>
<dbReference type="SUPFAM" id="SSF118290">
    <property type="entry name" value="WRKY DNA-binding domain"/>
    <property type="match status" value="1"/>
</dbReference>
<evidence type="ECO:0000256" key="5">
    <source>
        <dbReference type="ARBA" id="ARBA00023242"/>
    </source>
</evidence>
<dbReference type="EMBL" id="JABTTQ020003082">
    <property type="protein sequence ID" value="KAK6120431.1"/>
    <property type="molecule type" value="Genomic_DNA"/>
</dbReference>
<dbReference type="SMART" id="SM00774">
    <property type="entry name" value="WRKY"/>
    <property type="match status" value="1"/>
</dbReference>
<evidence type="ECO:0000259" key="7">
    <source>
        <dbReference type="PROSITE" id="PS50811"/>
    </source>
</evidence>
<protein>
    <recommendedName>
        <fullName evidence="7">WRKY domain-containing protein</fullName>
    </recommendedName>
</protein>
<dbReference type="InterPro" id="IPR036576">
    <property type="entry name" value="WRKY_dom_sf"/>
</dbReference>
<comment type="subcellular location">
    <subcellularLocation>
        <location evidence="1">Nucleus</location>
    </subcellularLocation>
</comment>
<dbReference type="Pfam" id="PF03106">
    <property type="entry name" value="WRKY"/>
    <property type="match status" value="1"/>
</dbReference>
<feature type="domain" description="WRKY" evidence="7">
    <location>
        <begin position="140"/>
        <end position="202"/>
    </location>
</feature>
<proteinExistence type="predicted"/>
<dbReference type="InterPro" id="IPR044810">
    <property type="entry name" value="WRKY_plant"/>
</dbReference>
<evidence type="ECO:0000256" key="6">
    <source>
        <dbReference type="SAM" id="MobiDB-lite"/>
    </source>
</evidence>
<evidence type="ECO:0000313" key="9">
    <source>
        <dbReference type="Proteomes" id="UP001318860"/>
    </source>
</evidence>
<sequence>MANESFQEYKKLVNEIANGMEQVKQLRASSSSGNQERVLETMLTSYEEALLILNEISPEGQDQSMMISSSDLPDRVLETMLTSYEEAPFLNEIAPEGQDQSMISSSSDPPDSSVTHSLKKRRLLPMTTMLVRADSGVVPDDGYSWRKYGQKEILGSRYPRDYFRCAHLYHQKCLASKQVQRSDDDPNIFEVKYRGTHTCMRPAPVPPPLE</sequence>
<accession>A0ABR0UER6</accession>
<dbReference type="PANTHER" id="PTHR32096">
    <property type="entry name" value="WRKY TRANSCRIPTION FACTOR 30-RELATED-RELATED"/>
    <property type="match status" value="1"/>
</dbReference>
<reference evidence="8 9" key="1">
    <citation type="journal article" date="2021" name="Comput. Struct. Biotechnol. J.">
        <title>De novo genome assembly of the potent medicinal plant Rehmannia glutinosa using nanopore technology.</title>
        <authorList>
            <person name="Ma L."/>
            <person name="Dong C."/>
            <person name="Song C."/>
            <person name="Wang X."/>
            <person name="Zheng X."/>
            <person name="Niu Y."/>
            <person name="Chen S."/>
            <person name="Feng W."/>
        </authorList>
    </citation>
    <scope>NUCLEOTIDE SEQUENCE [LARGE SCALE GENOMIC DNA]</scope>
    <source>
        <strain evidence="8">DH-2019</strain>
    </source>
</reference>
<organism evidence="8 9">
    <name type="scientific">Rehmannia glutinosa</name>
    <name type="common">Chinese foxglove</name>
    <dbReference type="NCBI Taxonomy" id="99300"/>
    <lineage>
        <taxon>Eukaryota</taxon>
        <taxon>Viridiplantae</taxon>
        <taxon>Streptophyta</taxon>
        <taxon>Embryophyta</taxon>
        <taxon>Tracheophyta</taxon>
        <taxon>Spermatophyta</taxon>
        <taxon>Magnoliopsida</taxon>
        <taxon>eudicotyledons</taxon>
        <taxon>Gunneridae</taxon>
        <taxon>Pentapetalae</taxon>
        <taxon>asterids</taxon>
        <taxon>lamiids</taxon>
        <taxon>Lamiales</taxon>
        <taxon>Orobanchaceae</taxon>
        <taxon>Rehmannieae</taxon>
        <taxon>Rehmannia</taxon>
    </lineage>
</organism>
<evidence type="ECO:0000256" key="1">
    <source>
        <dbReference type="ARBA" id="ARBA00004123"/>
    </source>
</evidence>
<evidence type="ECO:0000256" key="2">
    <source>
        <dbReference type="ARBA" id="ARBA00023015"/>
    </source>
</evidence>
<dbReference type="Proteomes" id="UP001318860">
    <property type="component" value="Unassembled WGS sequence"/>
</dbReference>
<feature type="region of interest" description="Disordered" evidence="6">
    <location>
        <begin position="97"/>
        <end position="116"/>
    </location>
</feature>
<keyword evidence="2" id="KW-0805">Transcription regulation</keyword>
<keyword evidence="9" id="KW-1185">Reference proteome</keyword>
<feature type="compositionally biased region" description="Low complexity" evidence="6">
    <location>
        <begin position="104"/>
        <end position="113"/>
    </location>
</feature>
<evidence type="ECO:0000313" key="8">
    <source>
        <dbReference type="EMBL" id="KAK6120431.1"/>
    </source>
</evidence>
<dbReference type="PROSITE" id="PS50811">
    <property type="entry name" value="WRKY"/>
    <property type="match status" value="1"/>
</dbReference>
<dbReference type="InterPro" id="IPR003657">
    <property type="entry name" value="WRKY_dom"/>
</dbReference>
<keyword evidence="5" id="KW-0539">Nucleus</keyword>